<gene>
    <name evidence="1" type="ORF">HannXRQ_Chr16g0521401</name>
</gene>
<dbReference type="Proteomes" id="UP000215914">
    <property type="component" value="Chromosome 16"/>
</dbReference>
<proteinExistence type="predicted"/>
<accession>A0A251S2N4</accession>
<protein>
    <submittedName>
        <fullName evidence="1">Uncharacterized protein</fullName>
    </submittedName>
</protein>
<evidence type="ECO:0000313" key="2">
    <source>
        <dbReference type="Proteomes" id="UP000215914"/>
    </source>
</evidence>
<organism evidence="1 2">
    <name type="scientific">Helianthus annuus</name>
    <name type="common">Common sunflower</name>
    <dbReference type="NCBI Taxonomy" id="4232"/>
    <lineage>
        <taxon>Eukaryota</taxon>
        <taxon>Viridiplantae</taxon>
        <taxon>Streptophyta</taxon>
        <taxon>Embryophyta</taxon>
        <taxon>Tracheophyta</taxon>
        <taxon>Spermatophyta</taxon>
        <taxon>Magnoliopsida</taxon>
        <taxon>eudicotyledons</taxon>
        <taxon>Gunneridae</taxon>
        <taxon>Pentapetalae</taxon>
        <taxon>asterids</taxon>
        <taxon>campanulids</taxon>
        <taxon>Asterales</taxon>
        <taxon>Asteraceae</taxon>
        <taxon>Asteroideae</taxon>
        <taxon>Heliantheae alliance</taxon>
        <taxon>Heliantheae</taxon>
        <taxon>Helianthus</taxon>
    </lineage>
</organism>
<dbReference type="EMBL" id="CM007905">
    <property type="protein sequence ID" value="OTF92396.1"/>
    <property type="molecule type" value="Genomic_DNA"/>
</dbReference>
<name>A0A251S2N4_HELAN</name>
<keyword evidence="2" id="KW-1185">Reference proteome</keyword>
<evidence type="ECO:0000313" key="1">
    <source>
        <dbReference type="EMBL" id="OTF92396.1"/>
    </source>
</evidence>
<reference evidence="2" key="1">
    <citation type="journal article" date="2017" name="Nature">
        <title>The sunflower genome provides insights into oil metabolism, flowering and Asterid evolution.</title>
        <authorList>
            <person name="Badouin H."/>
            <person name="Gouzy J."/>
            <person name="Grassa C.J."/>
            <person name="Murat F."/>
            <person name="Staton S.E."/>
            <person name="Cottret L."/>
            <person name="Lelandais-Briere C."/>
            <person name="Owens G.L."/>
            <person name="Carrere S."/>
            <person name="Mayjonade B."/>
            <person name="Legrand L."/>
            <person name="Gill N."/>
            <person name="Kane N.C."/>
            <person name="Bowers J.E."/>
            <person name="Hubner S."/>
            <person name="Bellec A."/>
            <person name="Berard A."/>
            <person name="Berges H."/>
            <person name="Blanchet N."/>
            <person name="Boniface M.C."/>
            <person name="Brunel D."/>
            <person name="Catrice O."/>
            <person name="Chaidir N."/>
            <person name="Claudel C."/>
            <person name="Donnadieu C."/>
            <person name="Faraut T."/>
            <person name="Fievet G."/>
            <person name="Helmstetter N."/>
            <person name="King M."/>
            <person name="Knapp S.J."/>
            <person name="Lai Z."/>
            <person name="Le Paslier M.C."/>
            <person name="Lippi Y."/>
            <person name="Lorenzon L."/>
            <person name="Mandel J.R."/>
            <person name="Marage G."/>
            <person name="Marchand G."/>
            <person name="Marquand E."/>
            <person name="Bret-Mestries E."/>
            <person name="Morien E."/>
            <person name="Nambeesan S."/>
            <person name="Nguyen T."/>
            <person name="Pegot-Espagnet P."/>
            <person name="Pouilly N."/>
            <person name="Raftis F."/>
            <person name="Sallet E."/>
            <person name="Schiex T."/>
            <person name="Thomas J."/>
            <person name="Vandecasteele C."/>
            <person name="Vares D."/>
            <person name="Vear F."/>
            <person name="Vautrin S."/>
            <person name="Crespi M."/>
            <person name="Mangin B."/>
            <person name="Burke J.M."/>
            <person name="Salse J."/>
            <person name="Munos S."/>
            <person name="Vincourt P."/>
            <person name="Rieseberg L.H."/>
            <person name="Langlade N.B."/>
        </authorList>
    </citation>
    <scope>NUCLEOTIDE SEQUENCE [LARGE SCALE GENOMIC DNA]</scope>
    <source>
        <strain evidence="2">cv. SF193</strain>
    </source>
</reference>
<sequence>MLVIGTLFGVVRNLRYISQSQITNPTLLPHYPTLDSSHVDRSPPLSTPGFG</sequence>
<dbReference type="InParanoid" id="A0A251S2N4"/>
<dbReference type="AlphaFoldDB" id="A0A251S2N4"/>